<protein>
    <recommendedName>
        <fullName evidence="2">glutathione transferase</fullName>
        <ecNumber evidence="2">2.5.1.18</ecNumber>
    </recommendedName>
</protein>
<feature type="domain" description="GST N-terminal" evidence="7">
    <location>
        <begin position="2"/>
        <end position="81"/>
    </location>
</feature>
<evidence type="ECO:0000256" key="5">
    <source>
        <dbReference type="ARBA" id="ARBA00025743"/>
    </source>
</evidence>
<dbReference type="InterPro" id="IPR036282">
    <property type="entry name" value="Glutathione-S-Trfase_C_sf"/>
</dbReference>
<dbReference type="FunFam" id="1.20.1050.10:FF:000012">
    <property type="entry name" value="Tau class glutathione S-transferase"/>
    <property type="match status" value="1"/>
</dbReference>
<dbReference type="InterPro" id="IPR040079">
    <property type="entry name" value="Glutathione_S-Trfase"/>
</dbReference>
<dbReference type="Pfam" id="PF02798">
    <property type="entry name" value="GST_N"/>
    <property type="match status" value="1"/>
</dbReference>
<evidence type="ECO:0000256" key="3">
    <source>
        <dbReference type="ARBA" id="ARBA00022575"/>
    </source>
</evidence>
<reference evidence="9 10" key="1">
    <citation type="journal article" date="2013" name="Genome Biol.">
        <title>The genome sequence of the most widely cultivated cacao type and its use to identify candidate genes regulating pod color.</title>
        <authorList>
            <person name="Motamayor J.C."/>
            <person name="Mockaitis K."/>
            <person name="Schmutz J."/>
            <person name="Haiminen N."/>
            <person name="Iii D.L."/>
            <person name="Cornejo O."/>
            <person name="Findley S.D."/>
            <person name="Zheng P."/>
            <person name="Utro F."/>
            <person name="Royaert S."/>
            <person name="Saski C."/>
            <person name="Jenkins J."/>
            <person name="Podicheti R."/>
            <person name="Zhao M."/>
            <person name="Scheffler B.E."/>
            <person name="Stack J.C."/>
            <person name="Feltus F.A."/>
            <person name="Mustiga G.M."/>
            <person name="Amores F."/>
            <person name="Phillips W."/>
            <person name="Marelli J.P."/>
            <person name="May G.D."/>
            <person name="Shapiro H."/>
            <person name="Ma J."/>
            <person name="Bustamante C.D."/>
            <person name="Schnell R.J."/>
            <person name="Main D."/>
            <person name="Gilbert D."/>
            <person name="Parida L."/>
            <person name="Kuhn D.N."/>
        </authorList>
    </citation>
    <scope>NUCLEOTIDE SEQUENCE [LARGE SCALE GENOMIC DNA]</scope>
    <source>
        <strain evidence="10">cv. Matina 1-6</strain>
    </source>
</reference>
<comment type="subcellular location">
    <subcellularLocation>
        <location evidence="1">Cytoplasm</location>
        <location evidence="1">Cytosol</location>
    </subcellularLocation>
</comment>
<dbReference type="InterPro" id="IPR004045">
    <property type="entry name" value="Glutathione_S-Trfase_N"/>
</dbReference>
<name>A0A061EM43_THECC</name>
<dbReference type="InterPro" id="IPR036249">
    <property type="entry name" value="Thioredoxin-like_sf"/>
</dbReference>
<dbReference type="GO" id="GO:0009407">
    <property type="term" value="P:toxin catabolic process"/>
    <property type="evidence" value="ECO:0007669"/>
    <property type="project" value="UniProtKB-ARBA"/>
</dbReference>
<dbReference type="EMBL" id="CM001882">
    <property type="protein sequence ID" value="EOY05452.1"/>
    <property type="molecule type" value="Genomic_DNA"/>
</dbReference>
<dbReference type="Gene3D" id="1.20.1050.10">
    <property type="match status" value="1"/>
</dbReference>
<dbReference type="SFLD" id="SFLDG01152">
    <property type="entry name" value="Main.3:_Omega-_and_Tau-like"/>
    <property type="match status" value="1"/>
</dbReference>
<feature type="domain" description="GST C-terminal" evidence="8">
    <location>
        <begin position="86"/>
        <end position="209"/>
    </location>
</feature>
<dbReference type="PANTHER" id="PTHR11260:SF679">
    <property type="entry name" value="GLUTATHIONE TRANSFERASE"/>
    <property type="match status" value="1"/>
</dbReference>
<evidence type="ECO:0000256" key="1">
    <source>
        <dbReference type="ARBA" id="ARBA00004514"/>
    </source>
</evidence>
<dbReference type="AlphaFoldDB" id="A0A061EM43"/>
<dbReference type="HOGENOM" id="CLU_011226_18_1_1"/>
<comment type="catalytic activity">
    <reaction evidence="6">
        <text>RX + glutathione = an S-substituted glutathione + a halide anion + H(+)</text>
        <dbReference type="Rhea" id="RHEA:16437"/>
        <dbReference type="ChEBI" id="CHEBI:15378"/>
        <dbReference type="ChEBI" id="CHEBI:16042"/>
        <dbReference type="ChEBI" id="CHEBI:17792"/>
        <dbReference type="ChEBI" id="CHEBI:57925"/>
        <dbReference type="ChEBI" id="CHEBI:90779"/>
        <dbReference type="EC" id="2.5.1.18"/>
    </reaction>
</comment>
<dbReference type="STRING" id="3641.A0A061EM43"/>
<keyword evidence="10" id="KW-1185">Reference proteome</keyword>
<dbReference type="EC" id="2.5.1.18" evidence="2"/>
<dbReference type="GO" id="GO:0005737">
    <property type="term" value="C:cytoplasm"/>
    <property type="evidence" value="ECO:0000318"/>
    <property type="project" value="GO_Central"/>
</dbReference>
<evidence type="ECO:0000256" key="4">
    <source>
        <dbReference type="ARBA" id="ARBA00022679"/>
    </source>
</evidence>
<dbReference type="GO" id="GO:0005829">
    <property type="term" value="C:cytosol"/>
    <property type="evidence" value="ECO:0007669"/>
    <property type="project" value="UniProtKB-SubCell"/>
</dbReference>
<evidence type="ECO:0000256" key="6">
    <source>
        <dbReference type="ARBA" id="ARBA00047960"/>
    </source>
</evidence>
<evidence type="ECO:0000313" key="9">
    <source>
        <dbReference type="EMBL" id="EOY05452.1"/>
    </source>
</evidence>
<dbReference type="PROSITE" id="PS50405">
    <property type="entry name" value="GST_CTER"/>
    <property type="match status" value="1"/>
</dbReference>
<accession>A0A061EM43</accession>
<dbReference type="SFLD" id="SFLDS00019">
    <property type="entry name" value="Glutathione_Transferase_(cytos"/>
    <property type="match status" value="1"/>
</dbReference>
<dbReference type="Gene3D" id="3.40.30.10">
    <property type="entry name" value="Glutaredoxin"/>
    <property type="match status" value="1"/>
</dbReference>
<evidence type="ECO:0000259" key="8">
    <source>
        <dbReference type="PROSITE" id="PS50405"/>
    </source>
</evidence>
<dbReference type="SUPFAM" id="SSF52833">
    <property type="entry name" value="Thioredoxin-like"/>
    <property type="match status" value="1"/>
</dbReference>
<comment type="similarity">
    <text evidence="5">Belongs to the GST superfamily. Tau family.</text>
</comment>
<dbReference type="OMA" id="EETWPET"/>
<proteinExistence type="inferred from homology"/>
<evidence type="ECO:0000313" key="10">
    <source>
        <dbReference type="Proteomes" id="UP000026915"/>
    </source>
</evidence>
<dbReference type="Proteomes" id="UP000026915">
    <property type="component" value="Chromosome 4"/>
</dbReference>
<dbReference type="InterPro" id="IPR004046">
    <property type="entry name" value="GST_C"/>
</dbReference>
<sequence>MAEVKLLAAWPSPFYYRVVWALKLKGIAYEFIEEDLANKSPLLLQYNPVHKKIPVLLHGGKPICESMIILEYIEEIWPQNSLLPSYPYDRAIARFWIKFADEKSPAIWMVFRTNGEEHEKAVKDSFEMLKTIEEHALGEKKFFGGDKINMVDIAFGQLAYWLPVIEDVTGVKLLEAGNFPRLQTWIKNFKQVPIIKENLPDRDEMFAFFKRRREMILASK</sequence>
<dbReference type="eggNOG" id="KOG0406">
    <property type="taxonomic scope" value="Eukaryota"/>
</dbReference>
<keyword evidence="4" id="KW-0808">Transferase</keyword>
<dbReference type="Pfam" id="PF00043">
    <property type="entry name" value="GST_C"/>
    <property type="match status" value="1"/>
</dbReference>
<dbReference type="FunFam" id="3.40.30.10:FF:000044">
    <property type="entry name" value="Glutathione S-transferase GSTU6"/>
    <property type="match status" value="1"/>
</dbReference>
<dbReference type="CDD" id="cd03058">
    <property type="entry name" value="GST_N_Tau"/>
    <property type="match status" value="1"/>
</dbReference>
<organism evidence="9 10">
    <name type="scientific">Theobroma cacao</name>
    <name type="common">Cacao</name>
    <name type="synonym">Cocoa</name>
    <dbReference type="NCBI Taxonomy" id="3641"/>
    <lineage>
        <taxon>Eukaryota</taxon>
        <taxon>Viridiplantae</taxon>
        <taxon>Streptophyta</taxon>
        <taxon>Embryophyta</taxon>
        <taxon>Tracheophyta</taxon>
        <taxon>Spermatophyta</taxon>
        <taxon>Magnoliopsida</taxon>
        <taxon>eudicotyledons</taxon>
        <taxon>Gunneridae</taxon>
        <taxon>Pentapetalae</taxon>
        <taxon>rosids</taxon>
        <taxon>malvids</taxon>
        <taxon>Malvales</taxon>
        <taxon>Malvaceae</taxon>
        <taxon>Byttnerioideae</taxon>
        <taxon>Theobroma</taxon>
    </lineage>
</organism>
<evidence type="ECO:0000256" key="2">
    <source>
        <dbReference type="ARBA" id="ARBA00012452"/>
    </source>
</evidence>
<dbReference type="SUPFAM" id="SSF47616">
    <property type="entry name" value="GST C-terminal domain-like"/>
    <property type="match status" value="1"/>
</dbReference>
<dbReference type="SFLD" id="SFLDG00358">
    <property type="entry name" value="Main_(cytGST)"/>
    <property type="match status" value="1"/>
</dbReference>
<dbReference type="InParanoid" id="A0A061EM43"/>
<dbReference type="PROSITE" id="PS50404">
    <property type="entry name" value="GST_NTER"/>
    <property type="match status" value="1"/>
</dbReference>
<dbReference type="GO" id="GO:0004364">
    <property type="term" value="F:glutathione transferase activity"/>
    <property type="evidence" value="ECO:0000318"/>
    <property type="project" value="GO_Central"/>
</dbReference>
<dbReference type="CDD" id="cd03185">
    <property type="entry name" value="GST_C_Tau"/>
    <property type="match status" value="1"/>
</dbReference>
<dbReference type="Gramene" id="EOY05452">
    <property type="protein sequence ID" value="EOY05452"/>
    <property type="gene ID" value="TCM_020448"/>
</dbReference>
<gene>
    <name evidence="9" type="ORF">TCM_020448</name>
</gene>
<keyword evidence="3" id="KW-0216">Detoxification</keyword>
<dbReference type="InterPro" id="IPR045074">
    <property type="entry name" value="GST_C_Tau"/>
</dbReference>
<dbReference type="InterPro" id="IPR045073">
    <property type="entry name" value="Omega/Tau-like"/>
</dbReference>
<evidence type="ECO:0000259" key="7">
    <source>
        <dbReference type="PROSITE" id="PS50404"/>
    </source>
</evidence>
<dbReference type="InterPro" id="IPR010987">
    <property type="entry name" value="Glutathione-S-Trfase_C-like"/>
</dbReference>
<dbReference type="PANTHER" id="PTHR11260">
    <property type="entry name" value="GLUTATHIONE S-TRANSFERASE, GST, SUPERFAMILY, GST DOMAIN CONTAINING"/>
    <property type="match status" value="1"/>
</dbReference>
<dbReference type="GO" id="GO:0006749">
    <property type="term" value="P:glutathione metabolic process"/>
    <property type="evidence" value="ECO:0000318"/>
    <property type="project" value="GO_Central"/>
</dbReference>